<comment type="function">
    <text evidence="1">Required for viral crescent formation early during virus morphogenesis.</text>
</comment>
<accession>A0A075CHA4</accession>
<dbReference type="InterPro" id="IPR007755">
    <property type="entry name" value="Poxvirus_A11"/>
</dbReference>
<keyword evidence="7" id="KW-0812">Transmembrane</keyword>
<reference evidence="8 9" key="1">
    <citation type="journal article" date="2014" name="Vet. Microbiol.">
        <title>Complete genome sequence analysis of goatpox virus isolated from China shows high variation.</title>
        <authorList>
            <person name="Zeng X."/>
            <person name="Chi X."/>
            <person name="Li W."/>
            <person name="Hao W."/>
            <person name="Li M."/>
            <person name="Huang X."/>
            <person name="Huang Y."/>
            <person name="Rock D.L."/>
            <person name="Luo S."/>
            <person name="Wang S."/>
        </authorList>
    </citation>
    <scope>NUCLEOTIDE SEQUENCE [LARGE SCALE GENOMIC DNA]</scope>
    <source>
        <strain evidence="8">FZ</strain>
    </source>
</reference>
<evidence type="ECO:0008006" key="10">
    <source>
        <dbReference type="Google" id="ProtNLM"/>
    </source>
</evidence>
<dbReference type="Pfam" id="PF05061">
    <property type="entry name" value="Pox_A11"/>
    <property type="match status" value="1"/>
</dbReference>
<proteinExistence type="predicted"/>
<comment type="subcellular location">
    <subcellularLocation>
        <location evidence="2">Host cytoplasm</location>
    </subcellularLocation>
</comment>
<dbReference type="EMBL" id="KC951854">
    <property type="protein sequence ID" value="AGZ95417.1"/>
    <property type="molecule type" value="Genomic_DNA"/>
</dbReference>
<keyword evidence="7" id="KW-0472">Membrane</keyword>
<name>A0A075CHA4_9POXV</name>
<dbReference type="GO" id="GO:0030430">
    <property type="term" value="C:host cell cytoplasm"/>
    <property type="evidence" value="ECO:0007669"/>
    <property type="project" value="UniProtKB-SubCell"/>
</dbReference>
<keyword evidence="5" id="KW-0175">Coiled coil</keyword>
<gene>
    <name evidence="8" type="primary">GTPV098</name>
</gene>
<evidence type="ECO:0000256" key="4">
    <source>
        <dbReference type="ARBA" id="ARBA00022921"/>
    </source>
</evidence>
<evidence type="ECO:0000256" key="3">
    <source>
        <dbReference type="ARBA" id="ARBA00022553"/>
    </source>
</evidence>
<evidence type="ECO:0000256" key="1">
    <source>
        <dbReference type="ARBA" id="ARBA00002871"/>
    </source>
</evidence>
<evidence type="ECO:0000256" key="6">
    <source>
        <dbReference type="ARBA" id="ARBA00023200"/>
    </source>
</evidence>
<protein>
    <recommendedName>
        <fullName evidence="10">Viral membrane formation protein</fullName>
    </recommendedName>
</protein>
<keyword evidence="3" id="KW-0597">Phosphoprotein</keyword>
<evidence type="ECO:0000256" key="2">
    <source>
        <dbReference type="ARBA" id="ARBA00004192"/>
    </source>
</evidence>
<feature type="transmembrane region" description="Helical" evidence="7">
    <location>
        <begin position="240"/>
        <end position="262"/>
    </location>
</feature>
<dbReference type="Proteomes" id="UP000134642">
    <property type="component" value="Segment"/>
</dbReference>
<organism evidence="8 9">
    <name type="scientific">Goatpox virus FZ</name>
    <dbReference type="NCBI Taxonomy" id="1416740"/>
    <lineage>
        <taxon>Viruses</taxon>
        <taxon>Varidnaviria</taxon>
        <taxon>Bamfordvirae</taxon>
        <taxon>Nucleocytoviricota</taxon>
        <taxon>Pokkesviricetes</taxon>
        <taxon>Chitovirales</taxon>
        <taxon>Poxviridae</taxon>
        <taxon>Chordopoxvirinae</taxon>
        <taxon>Capripoxvirus</taxon>
        <taxon>Capripoxvirus goatpox</taxon>
        <taxon>Goatpox virus</taxon>
    </lineage>
</organism>
<keyword evidence="4" id="KW-0426">Late protein</keyword>
<evidence type="ECO:0000256" key="5">
    <source>
        <dbReference type="ARBA" id="ARBA00023054"/>
    </source>
</evidence>
<evidence type="ECO:0000313" key="9">
    <source>
        <dbReference type="Proteomes" id="UP000134642"/>
    </source>
</evidence>
<sequence>MTTIPVTDIPNDYSVTAFSEDGYPSNKNYEITTGQLSILRTVNDKLLAKTKSPSFTELEIANSPDFFIPGEDSPITIIEHVGSPQTKFIDNSLKSEIVLAEKQRQQRVNIRVSGLETVIEKEPIEEHMQISSIPSKTPSLGVMFDKDKRIKLLEDEICELKTQQSKLLNTNNNLDNFTKLLFGKNIHQSSEINKRIAIVNYASLTKSELTLEDLEICSEEEIDKIYKVVKQHNDSYKKRIIVTQFITIIIIILEQILVKLGFEEMKGVSNELTSEIIDLNIGEDCEAIAVKIGIVNSPIINIVIFLIKKLMTRIKLC</sequence>
<feature type="transmembrane region" description="Helical" evidence="7">
    <location>
        <begin position="288"/>
        <end position="307"/>
    </location>
</feature>
<evidence type="ECO:0000256" key="7">
    <source>
        <dbReference type="SAM" id="Phobius"/>
    </source>
</evidence>
<evidence type="ECO:0000313" key="8">
    <source>
        <dbReference type="EMBL" id="AGZ95417.1"/>
    </source>
</evidence>
<keyword evidence="7" id="KW-1133">Transmembrane helix</keyword>
<keyword evidence="6" id="KW-1035">Host cytoplasm</keyword>